<feature type="transmembrane region" description="Helical" evidence="1">
    <location>
        <begin position="407"/>
        <end position="437"/>
    </location>
</feature>
<keyword evidence="1" id="KW-0472">Membrane</keyword>
<feature type="transmembrane region" description="Helical" evidence="1">
    <location>
        <begin position="364"/>
        <end position="387"/>
    </location>
</feature>
<feature type="transmembrane region" description="Helical" evidence="1">
    <location>
        <begin position="318"/>
        <end position="336"/>
    </location>
</feature>
<gene>
    <name evidence="2" type="ORF">HNR25_003949</name>
</gene>
<feature type="transmembrane region" description="Helical" evidence="1">
    <location>
        <begin position="99"/>
        <end position="120"/>
    </location>
</feature>
<protein>
    <submittedName>
        <fullName evidence="2">ABC-2 type transport system permease protein</fullName>
    </submittedName>
</protein>
<feature type="transmembrane region" description="Helical" evidence="1">
    <location>
        <begin position="481"/>
        <end position="501"/>
    </location>
</feature>
<evidence type="ECO:0000313" key="2">
    <source>
        <dbReference type="EMBL" id="MBB6000198.1"/>
    </source>
</evidence>
<accession>A0A841EH92</accession>
<sequence>MTAAASAPRTAPAPDPRSGGHGFVGTWTLTRFLLRRDRVRIPGWAVGFAVFVGYLVAALPTVYGGETELQAVSQLFRDPVGRLMVGPGYGLGDPTLERFVANGYGLYFLALAALMNILLVSRHTRSEEQHGRAELVRANVVGRYASLTAALAVAVVTDAAIAAAVFVAMAGVGGYAAAGSVLFSVGVGVTGFAFAGVAAVTVQLTEYSRAASGMAGAVLGAAFVVRSGGDMARQEGSLLSWFSPLAWGQQTAPFVLDRWWPLLLPLAAAAVGIAAGYGLLMRRDLGAGLLAVRAGRSRAPAWLGTPWGLALRLQRSSIAWWAVGMGVAALAFGSYADTLLQAADDLPAVFVDLFGGADQMLAGYLAYMAEFMALLAGAYVILAVQGLRGEETKGRGEPVLATPVSRWAWLGSSLAVTAAGAVVLMAVAGAATGLGAAAVTGDSDRIGDLVLAHLNQVPPVLVVLGAAALLFGALPRAVPAAWVVVGYGLVVGTFGALMDLPDAAFGVSPFHHSASMPLEEFAAGPAVALLALAAVLAALGLAAFRRRAVNV</sequence>
<feature type="transmembrane region" description="Helical" evidence="1">
    <location>
        <begin position="207"/>
        <end position="225"/>
    </location>
</feature>
<comment type="caution">
    <text evidence="2">The sequence shown here is derived from an EMBL/GenBank/DDBJ whole genome shotgun (WGS) entry which is preliminary data.</text>
</comment>
<keyword evidence="1" id="KW-0812">Transmembrane</keyword>
<feature type="transmembrane region" description="Helical" evidence="1">
    <location>
        <begin position="521"/>
        <end position="544"/>
    </location>
</feature>
<feature type="transmembrane region" description="Helical" evidence="1">
    <location>
        <begin position="259"/>
        <end position="280"/>
    </location>
</feature>
<evidence type="ECO:0000256" key="1">
    <source>
        <dbReference type="SAM" id="Phobius"/>
    </source>
</evidence>
<dbReference type="AlphaFoldDB" id="A0A841EH92"/>
<feature type="transmembrane region" description="Helical" evidence="1">
    <location>
        <begin position="457"/>
        <end position="474"/>
    </location>
</feature>
<name>A0A841EH92_9ACTN</name>
<feature type="transmembrane region" description="Helical" evidence="1">
    <location>
        <begin position="41"/>
        <end position="63"/>
    </location>
</feature>
<organism evidence="2 3">
    <name type="scientific">Streptomonospora salina</name>
    <dbReference type="NCBI Taxonomy" id="104205"/>
    <lineage>
        <taxon>Bacteria</taxon>
        <taxon>Bacillati</taxon>
        <taxon>Actinomycetota</taxon>
        <taxon>Actinomycetes</taxon>
        <taxon>Streptosporangiales</taxon>
        <taxon>Nocardiopsidaceae</taxon>
        <taxon>Streptomonospora</taxon>
    </lineage>
</organism>
<keyword evidence="1" id="KW-1133">Transmembrane helix</keyword>
<reference evidence="2 3" key="1">
    <citation type="submission" date="2020-08" db="EMBL/GenBank/DDBJ databases">
        <title>Sequencing the genomes of 1000 actinobacteria strains.</title>
        <authorList>
            <person name="Klenk H.-P."/>
        </authorList>
    </citation>
    <scope>NUCLEOTIDE SEQUENCE [LARGE SCALE GENOMIC DNA]</scope>
    <source>
        <strain evidence="2 3">DSM 44593</strain>
    </source>
</reference>
<dbReference type="RefSeq" id="WP_184637469.1">
    <property type="nucleotide sequence ID" value="NZ_BAABKT010000029.1"/>
</dbReference>
<keyword evidence="3" id="KW-1185">Reference proteome</keyword>
<proteinExistence type="predicted"/>
<feature type="transmembrane region" description="Helical" evidence="1">
    <location>
        <begin position="141"/>
        <end position="169"/>
    </location>
</feature>
<feature type="transmembrane region" description="Helical" evidence="1">
    <location>
        <begin position="175"/>
        <end position="200"/>
    </location>
</feature>
<dbReference type="EMBL" id="JACHLY010000001">
    <property type="protein sequence ID" value="MBB6000198.1"/>
    <property type="molecule type" value="Genomic_DNA"/>
</dbReference>
<dbReference type="Proteomes" id="UP000578077">
    <property type="component" value="Unassembled WGS sequence"/>
</dbReference>
<evidence type="ECO:0000313" key="3">
    <source>
        <dbReference type="Proteomes" id="UP000578077"/>
    </source>
</evidence>